<dbReference type="Pfam" id="PF01433">
    <property type="entry name" value="Peptidase_M1"/>
    <property type="match status" value="1"/>
</dbReference>
<organism evidence="3 4">
    <name type="scientific">Flammeovirga kamogawensis</name>
    <dbReference type="NCBI Taxonomy" id="373891"/>
    <lineage>
        <taxon>Bacteria</taxon>
        <taxon>Pseudomonadati</taxon>
        <taxon>Bacteroidota</taxon>
        <taxon>Cytophagia</taxon>
        <taxon>Cytophagales</taxon>
        <taxon>Flammeovirgaceae</taxon>
        <taxon>Flammeovirga</taxon>
    </lineage>
</organism>
<keyword evidence="1" id="KW-0472">Membrane</keyword>
<evidence type="ECO:0000256" key="1">
    <source>
        <dbReference type="SAM" id="Phobius"/>
    </source>
</evidence>
<feature type="transmembrane region" description="Helical" evidence="1">
    <location>
        <begin position="471"/>
        <end position="491"/>
    </location>
</feature>
<name>A0ABX8GZT6_9BACT</name>
<feature type="transmembrane region" description="Helical" evidence="1">
    <location>
        <begin position="564"/>
        <end position="586"/>
    </location>
</feature>
<feature type="transmembrane region" description="Helical" evidence="1">
    <location>
        <begin position="180"/>
        <end position="200"/>
    </location>
</feature>
<protein>
    <recommendedName>
        <fullName evidence="2">Peptidase M1 membrane alanine aminopeptidase domain-containing protein</fullName>
    </recommendedName>
</protein>
<feature type="transmembrane region" description="Helical" evidence="1">
    <location>
        <begin position="20"/>
        <end position="43"/>
    </location>
</feature>
<keyword evidence="1" id="KW-0812">Transmembrane</keyword>
<keyword evidence="1" id="KW-1133">Transmembrane helix</keyword>
<feature type="transmembrane region" description="Helical" evidence="1">
    <location>
        <begin position="441"/>
        <end position="464"/>
    </location>
</feature>
<feature type="transmembrane region" description="Helical" evidence="1">
    <location>
        <begin position="106"/>
        <end position="131"/>
    </location>
</feature>
<dbReference type="RefSeq" id="WP_184679423.1">
    <property type="nucleotide sequence ID" value="NZ_CP076128.1"/>
</dbReference>
<dbReference type="PANTHER" id="PTHR11533">
    <property type="entry name" value="PROTEASE M1 ZINC METALLOPROTEASE"/>
    <property type="match status" value="1"/>
</dbReference>
<evidence type="ECO:0000259" key="2">
    <source>
        <dbReference type="Pfam" id="PF01433"/>
    </source>
</evidence>
<dbReference type="PANTHER" id="PTHR11533:SF174">
    <property type="entry name" value="PUROMYCIN-SENSITIVE AMINOPEPTIDASE-RELATED"/>
    <property type="match status" value="1"/>
</dbReference>
<feature type="transmembrane region" description="Helical" evidence="1">
    <location>
        <begin position="361"/>
        <end position="381"/>
    </location>
</feature>
<evidence type="ECO:0000313" key="4">
    <source>
        <dbReference type="Proteomes" id="UP000682802"/>
    </source>
</evidence>
<dbReference type="Proteomes" id="UP000682802">
    <property type="component" value="Chromosome 1"/>
</dbReference>
<dbReference type="SUPFAM" id="SSF55486">
    <property type="entry name" value="Metalloproteases ('zincins'), catalytic domain"/>
    <property type="match status" value="1"/>
</dbReference>
<dbReference type="InterPro" id="IPR014782">
    <property type="entry name" value="Peptidase_M1_dom"/>
</dbReference>
<feature type="transmembrane region" description="Helical" evidence="1">
    <location>
        <begin position="55"/>
        <end position="75"/>
    </location>
</feature>
<keyword evidence="4" id="KW-1185">Reference proteome</keyword>
<proteinExistence type="predicted"/>
<feature type="transmembrane region" description="Helical" evidence="1">
    <location>
        <begin position="402"/>
        <end position="429"/>
    </location>
</feature>
<dbReference type="InterPro" id="IPR027268">
    <property type="entry name" value="Peptidase_M4/M1_CTD_sf"/>
</dbReference>
<feature type="domain" description="Peptidase M1 membrane alanine aminopeptidase" evidence="2">
    <location>
        <begin position="869"/>
        <end position="1076"/>
    </location>
</feature>
<dbReference type="EMBL" id="CP076128">
    <property type="protein sequence ID" value="QWG08766.1"/>
    <property type="molecule type" value="Genomic_DNA"/>
</dbReference>
<evidence type="ECO:0000313" key="3">
    <source>
        <dbReference type="EMBL" id="QWG08766.1"/>
    </source>
</evidence>
<feature type="transmembrane region" description="Helical" evidence="1">
    <location>
        <begin position="522"/>
        <end position="543"/>
    </location>
</feature>
<reference evidence="3 4" key="1">
    <citation type="submission" date="2021-05" db="EMBL/GenBank/DDBJ databases">
        <title>Comparative genomic studies on the polysaccharide-degrading batcterial strains of the Flammeovirga genus.</title>
        <authorList>
            <person name="Zewei F."/>
            <person name="Zheng Z."/>
            <person name="Yu L."/>
            <person name="Ruyue G."/>
            <person name="Yanhong M."/>
            <person name="Yuanyuan C."/>
            <person name="Jingyan G."/>
            <person name="Wenjun H."/>
        </authorList>
    </citation>
    <scope>NUCLEOTIDE SEQUENCE [LARGE SCALE GENOMIC DNA]</scope>
    <source>
        <strain evidence="3 4">YS10</strain>
    </source>
</reference>
<sequence length="1189" mass="135638">MFKEFFSREVKTALKQPMVYIFMLLMLLLAFGAVSTDSVVIGGAIGNVKRNASDIVLTFSFILSIFGLLIATAFFNNAALRDYSNHFNEILFSTPIKKRDYFFGRFLGALLLSTLPFIGIYLGITLGTFIAPPLDWIDAERMGPVPLHAFINSYIMVIIPNMFFSGSIIFFLATKFKNTTVSFVGAMIIIIGYIASLTLASDIENEQIGALVDVFGINVYAIESKYYTALEKNTLVPSFYSILGLNRLIWVVLGLIVTAVSYSTFSFAEGKSNVKKEKKVKKSTKEFQKPASITKFSQHTDWIQFKSFISIYSKTIRKSTTFKTLIIFSVLLLCMNLYQGYEYFGLQSYPVTYKIMDSISAASQLFIIIIIVFYSGELIWQDREVHLNEVIDSSPHTTFSSLIAKVFSIGYVLTILYTVLLLIGILFQLLNGYTNIKIDVYIIDFLITIFPSFITTSSLMLLIHVLVNNKYIGYAVCVLFLFVVDIILNALDVSSVMLSFGSSINVQYSDMNSFGPGLIANLWLNAYWLSFSILLLLIAGLLYNRGTELSLLKRIQNASKNLDVNYIGALSFFSVIWAIIAGVIYYNTQVLNTYETSDQIEENRAYYEKEFKQYENVPQPKLTDVVFNVNIFPKERNVYTVSNLTFQNKTSVAIDTLFYTLNDKWDTEFIIPNGKDVFYDERTGFKKIALSKSLQPNDILKMTIKSNYITKGFENSRGNTSIIENGTFINNGDILPNFGYVANAELNDKYKRKEYDLAPKERVPALNDNCGPECDINYLTNGTSDWVNIETNISTSSDQIAIAPGSLVKEWKKDNRNFFTYKVDHVSQAFVSFTSARFEVARKKWKGIDIEIYYDAQHSVNIDKMLSAVERSLDYYIKNFGPYYHKQARVIEFPRYATFAQAFPGTMPYSEAFGFIVNLEDEEGNNVIDAVIAHEMAHQWWAHQEVGANVQGGTMLTESFSEYAALMVMKQTSTPIKMKEFLKYDLNLYLRGRSGETKKELPLYKVENQQYIHYGKGSVILYALQDYIGEDSVNAALSSFLEEFRYKEPPYPTSNDFLRHLSTRVPDSLNYLIDDWFKEITLYDYRLKETSLTEVEDSTYKVQLTIEARKIKADSIGNETDAPLNEWVDIGFFSDNEEKELFHTERINIDQKSGVYEFTLDQLPVKAGVDPKRLLIERVYDDNIKKIDK</sequence>
<feature type="transmembrane region" description="Helical" evidence="1">
    <location>
        <begin position="248"/>
        <end position="268"/>
    </location>
</feature>
<dbReference type="InterPro" id="IPR050344">
    <property type="entry name" value="Peptidase_M1_aminopeptidases"/>
</dbReference>
<dbReference type="Gene3D" id="1.10.390.10">
    <property type="entry name" value="Neutral Protease Domain 2"/>
    <property type="match status" value="1"/>
</dbReference>
<feature type="transmembrane region" description="Helical" evidence="1">
    <location>
        <begin position="322"/>
        <end position="341"/>
    </location>
</feature>
<gene>
    <name evidence="3" type="ORF">KM029_07445</name>
</gene>
<feature type="transmembrane region" description="Helical" evidence="1">
    <location>
        <begin position="151"/>
        <end position="173"/>
    </location>
</feature>
<accession>A0ABX8GZT6</accession>